<feature type="transmembrane region" description="Helical" evidence="8">
    <location>
        <begin position="185"/>
        <end position="205"/>
    </location>
</feature>
<sequence>MHSFEAVFFVYLFIFIGFIAKKFFQQKIDEKSLVILSVYIFQPFLTFWGLLKKDFDFNLAIAPFIFFGLSLTIIAINYFLAKILFADNKEQSIFIVSSVIGNTGNLGVPLGIALFGEMSLPYTTIVNLANVFMVYSFGAYFYSRGSFDVKKSLLNTIKLPILWFALLAILLNLQGFRPSKNFDMFLQMGAYTAIVIQLLIFGFYLAKISLRILDKRLTIAVTVMKFAVLPFVSFVFLSFIDLEPLTKKIIFMEIMMPLAVANVNLAALYHCKELVVTALIFITTVLFVPLLPLYIKIIERMG</sequence>
<feature type="transmembrane region" description="Helical" evidence="8">
    <location>
        <begin position="217"/>
        <end position="237"/>
    </location>
</feature>
<feature type="transmembrane region" description="Helical" evidence="8">
    <location>
        <begin position="33"/>
        <end position="51"/>
    </location>
</feature>
<dbReference type="RefSeq" id="WP_084276406.1">
    <property type="nucleotide sequence ID" value="NZ_AP026671.1"/>
</dbReference>
<dbReference type="EMBL" id="FWWZ01000001">
    <property type="protein sequence ID" value="SMC10029.1"/>
    <property type="molecule type" value="Genomic_DNA"/>
</dbReference>
<protein>
    <recommendedName>
        <fullName evidence="11">Permease</fullName>
    </recommendedName>
</protein>
<dbReference type="PANTHER" id="PTHR36838">
    <property type="entry name" value="AUXIN EFFLUX CARRIER FAMILY PROTEIN"/>
    <property type="match status" value="1"/>
</dbReference>
<evidence type="ECO:0000256" key="3">
    <source>
        <dbReference type="ARBA" id="ARBA00022448"/>
    </source>
</evidence>
<gene>
    <name evidence="9" type="ORF">SAMN05660197_1860</name>
</gene>
<evidence type="ECO:0000256" key="5">
    <source>
        <dbReference type="ARBA" id="ARBA00022692"/>
    </source>
</evidence>
<dbReference type="Gene3D" id="1.20.1530.20">
    <property type="match status" value="1"/>
</dbReference>
<evidence type="ECO:0000256" key="8">
    <source>
        <dbReference type="SAM" id="Phobius"/>
    </source>
</evidence>
<feature type="transmembrane region" description="Helical" evidence="8">
    <location>
        <begin position="122"/>
        <end position="141"/>
    </location>
</feature>
<dbReference type="Proteomes" id="UP000192602">
    <property type="component" value="Unassembled WGS sequence"/>
</dbReference>
<evidence type="ECO:0000256" key="7">
    <source>
        <dbReference type="ARBA" id="ARBA00023136"/>
    </source>
</evidence>
<name>A0A1W1WV18_9BACT</name>
<keyword evidence="7 8" id="KW-0472">Membrane</keyword>
<evidence type="ECO:0008006" key="11">
    <source>
        <dbReference type="Google" id="ProtNLM"/>
    </source>
</evidence>
<organism evidence="9 10">
    <name type="scientific">Nitratiruptor tergarcus DSM 16512</name>
    <dbReference type="NCBI Taxonomy" id="1069081"/>
    <lineage>
        <taxon>Bacteria</taxon>
        <taxon>Pseudomonadati</taxon>
        <taxon>Campylobacterota</taxon>
        <taxon>Epsilonproteobacteria</taxon>
        <taxon>Nautiliales</taxon>
        <taxon>Nitratiruptoraceae</taxon>
        <taxon>Nitratiruptor</taxon>
    </lineage>
</organism>
<feature type="transmembrane region" description="Helical" evidence="8">
    <location>
        <begin position="57"/>
        <end position="81"/>
    </location>
</feature>
<evidence type="ECO:0000313" key="10">
    <source>
        <dbReference type="Proteomes" id="UP000192602"/>
    </source>
</evidence>
<dbReference type="PANTHER" id="PTHR36838:SF3">
    <property type="entry name" value="TRANSPORTER AUXIN EFFLUX CARRIER EC FAMILY"/>
    <property type="match status" value="1"/>
</dbReference>
<evidence type="ECO:0000256" key="2">
    <source>
        <dbReference type="ARBA" id="ARBA00010145"/>
    </source>
</evidence>
<dbReference type="OrthoDB" id="3238001at2"/>
<keyword evidence="3" id="KW-0813">Transport</keyword>
<feature type="transmembrane region" description="Helical" evidence="8">
    <location>
        <begin position="6"/>
        <end position="24"/>
    </location>
</feature>
<evidence type="ECO:0000256" key="4">
    <source>
        <dbReference type="ARBA" id="ARBA00022475"/>
    </source>
</evidence>
<feature type="transmembrane region" description="Helical" evidence="8">
    <location>
        <begin position="274"/>
        <end position="295"/>
    </location>
</feature>
<keyword evidence="6 8" id="KW-1133">Transmembrane helix</keyword>
<dbReference type="InterPro" id="IPR038770">
    <property type="entry name" value="Na+/solute_symporter_sf"/>
</dbReference>
<keyword evidence="4" id="KW-1003">Cell membrane</keyword>
<comment type="similarity">
    <text evidence="2">Belongs to the auxin efflux carrier (TC 2.A.69) family.</text>
</comment>
<comment type="subcellular location">
    <subcellularLocation>
        <location evidence="1">Cell membrane</location>
        <topology evidence="1">Multi-pass membrane protein</topology>
    </subcellularLocation>
</comment>
<feature type="transmembrane region" description="Helical" evidence="8">
    <location>
        <begin position="153"/>
        <end position="173"/>
    </location>
</feature>
<dbReference type="GO" id="GO:0005886">
    <property type="term" value="C:plasma membrane"/>
    <property type="evidence" value="ECO:0007669"/>
    <property type="project" value="UniProtKB-SubCell"/>
</dbReference>
<evidence type="ECO:0000256" key="1">
    <source>
        <dbReference type="ARBA" id="ARBA00004651"/>
    </source>
</evidence>
<accession>A0A1W1WV18</accession>
<feature type="transmembrane region" description="Helical" evidence="8">
    <location>
        <begin position="93"/>
        <end position="116"/>
    </location>
</feature>
<dbReference type="AlphaFoldDB" id="A0A1W1WV18"/>
<dbReference type="Pfam" id="PF03547">
    <property type="entry name" value="Mem_trans"/>
    <property type="match status" value="1"/>
</dbReference>
<feature type="transmembrane region" description="Helical" evidence="8">
    <location>
        <begin position="249"/>
        <end position="267"/>
    </location>
</feature>
<evidence type="ECO:0000256" key="6">
    <source>
        <dbReference type="ARBA" id="ARBA00022989"/>
    </source>
</evidence>
<keyword evidence="10" id="KW-1185">Reference proteome</keyword>
<dbReference type="STRING" id="1069081.SAMN05660197_1860"/>
<proteinExistence type="inferred from homology"/>
<evidence type="ECO:0000313" key="9">
    <source>
        <dbReference type="EMBL" id="SMC10029.1"/>
    </source>
</evidence>
<reference evidence="10" key="1">
    <citation type="submission" date="2017-04" db="EMBL/GenBank/DDBJ databases">
        <authorList>
            <person name="Varghese N."/>
            <person name="Submissions S."/>
        </authorList>
    </citation>
    <scope>NUCLEOTIDE SEQUENCE [LARGE SCALE GENOMIC DNA]</scope>
    <source>
        <strain evidence="10">DSM 16512</strain>
    </source>
</reference>
<dbReference type="InterPro" id="IPR004776">
    <property type="entry name" value="Mem_transp_PIN-like"/>
</dbReference>
<dbReference type="GO" id="GO:0055085">
    <property type="term" value="P:transmembrane transport"/>
    <property type="evidence" value="ECO:0007669"/>
    <property type="project" value="InterPro"/>
</dbReference>
<keyword evidence="5 8" id="KW-0812">Transmembrane</keyword>